<feature type="transmembrane region" description="Helical" evidence="7">
    <location>
        <begin position="417"/>
        <end position="441"/>
    </location>
</feature>
<dbReference type="InParanoid" id="A0A6P8J3B5"/>
<dbReference type="GO" id="GO:0016020">
    <property type="term" value="C:membrane"/>
    <property type="evidence" value="ECO:0007669"/>
    <property type="project" value="UniProtKB-SubCell"/>
</dbReference>
<feature type="transmembrane region" description="Helical" evidence="7">
    <location>
        <begin position="237"/>
        <end position="255"/>
    </location>
</feature>
<feature type="signal peptide" evidence="8">
    <location>
        <begin position="1"/>
        <end position="16"/>
    </location>
</feature>
<dbReference type="AlphaFoldDB" id="A0A6P8J3B5"/>
<dbReference type="RefSeq" id="XP_031574137.1">
    <property type="nucleotide sequence ID" value="XM_031718277.1"/>
</dbReference>
<comment type="similarity">
    <text evidence="2">Belongs to the TDE1 family.</text>
</comment>
<evidence type="ECO:0000313" key="9">
    <source>
        <dbReference type="Proteomes" id="UP000515163"/>
    </source>
</evidence>
<feature type="transmembrane region" description="Helical" evidence="7">
    <location>
        <begin position="155"/>
        <end position="178"/>
    </location>
</feature>
<organism evidence="9 10">
    <name type="scientific">Actinia tenebrosa</name>
    <name type="common">Australian red waratah sea anemone</name>
    <dbReference type="NCBI Taxonomy" id="6105"/>
    <lineage>
        <taxon>Eukaryota</taxon>
        <taxon>Metazoa</taxon>
        <taxon>Cnidaria</taxon>
        <taxon>Anthozoa</taxon>
        <taxon>Hexacorallia</taxon>
        <taxon>Actiniaria</taxon>
        <taxon>Actiniidae</taxon>
        <taxon>Actinia</taxon>
    </lineage>
</organism>
<feature type="transmembrane region" description="Helical" evidence="7">
    <location>
        <begin position="324"/>
        <end position="342"/>
    </location>
</feature>
<feature type="transmembrane region" description="Helical" evidence="7">
    <location>
        <begin position="95"/>
        <end position="117"/>
    </location>
</feature>
<reference evidence="10" key="1">
    <citation type="submission" date="2025-08" db="UniProtKB">
        <authorList>
            <consortium name="RefSeq"/>
        </authorList>
    </citation>
    <scope>IDENTIFICATION</scope>
    <source>
        <tissue evidence="10">Tentacle</tissue>
    </source>
</reference>
<feature type="transmembrane region" description="Helical" evidence="7">
    <location>
        <begin position="267"/>
        <end position="286"/>
    </location>
</feature>
<evidence type="ECO:0000256" key="3">
    <source>
        <dbReference type="ARBA" id="ARBA00022692"/>
    </source>
</evidence>
<feature type="transmembrane region" description="Helical" evidence="7">
    <location>
        <begin position="129"/>
        <end position="149"/>
    </location>
</feature>
<proteinExistence type="inferred from homology"/>
<dbReference type="InterPro" id="IPR005016">
    <property type="entry name" value="TDE1/TMS"/>
</dbReference>
<feature type="chain" id="PRO_5028385189" evidence="8">
    <location>
        <begin position="17"/>
        <end position="451"/>
    </location>
</feature>
<keyword evidence="8" id="KW-0732">Signal</keyword>
<evidence type="ECO:0000256" key="1">
    <source>
        <dbReference type="ARBA" id="ARBA00004141"/>
    </source>
</evidence>
<dbReference type="GeneID" id="116307941"/>
<sequence>MGAVLALCTAAQCAWCCCPVAVGCCCSCCPSCKSSTSTRIMYSIFLLLGTGVSCLMLSSKVQHAMVENVPFGLFDKACSEAGAGSNCDQLTGYLAVYRVCFAMACFFFLLMLITIGVKSNKDPRGGIHNGYWLIKLLALIGLCVGAFYIPRGDFGVVWMYFGFIGAFMFLFIQVILLVDFAHTWNERWTSNAEESDNKCWYIGLFFFMALFYCLALTAFILGYVYFTEASGCHLNKFFISFNLILCVVISVISILPKVQEVQPRSGLLQASIISLYTGYLTVSALANEPLEPVRIGNTTVNTVCGSARGISSITGSGVTGSETTVLVIGLVILFVTVIYSSLRTGSSDRMSTSTKTSGDGEEGTKVTDDEEDEVTYSYSFFNFIFFLASLFIMMTLTNWYSPQGSTLEKFQRNWGSVWVKMICTWLCHVIYLWTIVAPICFPNRDFGGGPI</sequence>
<name>A0A6P8J3B5_ACTTE</name>
<dbReference type="Pfam" id="PF03348">
    <property type="entry name" value="Serinc"/>
    <property type="match status" value="1"/>
</dbReference>
<keyword evidence="3 7" id="KW-0812">Transmembrane</keyword>
<gene>
    <name evidence="10" type="primary">LOC116307941</name>
</gene>
<evidence type="ECO:0000256" key="7">
    <source>
        <dbReference type="SAM" id="Phobius"/>
    </source>
</evidence>
<comment type="subcellular location">
    <subcellularLocation>
        <location evidence="1">Membrane</location>
        <topology evidence="1">Multi-pass membrane protein</topology>
    </subcellularLocation>
</comment>
<dbReference type="Proteomes" id="UP000515163">
    <property type="component" value="Unplaced"/>
</dbReference>
<evidence type="ECO:0000256" key="6">
    <source>
        <dbReference type="SAM" id="MobiDB-lite"/>
    </source>
</evidence>
<evidence type="ECO:0000256" key="2">
    <source>
        <dbReference type="ARBA" id="ARBA00006665"/>
    </source>
</evidence>
<dbReference type="KEGG" id="aten:116307941"/>
<accession>A0A6P8J3B5</accession>
<dbReference type="OrthoDB" id="5963193at2759"/>
<evidence type="ECO:0000256" key="8">
    <source>
        <dbReference type="SAM" id="SignalP"/>
    </source>
</evidence>
<evidence type="ECO:0000256" key="4">
    <source>
        <dbReference type="ARBA" id="ARBA00022989"/>
    </source>
</evidence>
<feature type="transmembrane region" description="Helical" evidence="7">
    <location>
        <begin position="380"/>
        <end position="397"/>
    </location>
</feature>
<dbReference type="PANTHER" id="PTHR10383">
    <property type="entry name" value="SERINE INCORPORATOR"/>
    <property type="match status" value="1"/>
</dbReference>
<keyword evidence="9" id="KW-1185">Reference proteome</keyword>
<keyword evidence="5 7" id="KW-0472">Membrane</keyword>
<keyword evidence="4 7" id="KW-1133">Transmembrane helix</keyword>
<evidence type="ECO:0000313" key="10">
    <source>
        <dbReference type="RefSeq" id="XP_031574137.1"/>
    </source>
</evidence>
<feature type="transmembrane region" description="Helical" evidence="7">
    <location>
        <begin position="199"/>
        <end position="225"/>
    </location>
</feature>
<feature type="region of interest" description="Disordered" evidence="6">
    <location>
        <begin position="345"/>
        <end position="368"/>
    </location>
</feature>
<protein>
    <submittedName>
        <fullName evidence="10">Probable serine incorporator</fullName>
    </submittedName>
</protein>
<dbReference type="PANTHER" id="PTHR10383:SF48">
    <property type="entry name" value="SERINE INCORPORATOR 1-LIKE"/>
    <property type="match status" value="1"/>
</dbReference>
<feature type="compositionally biased region" description="Polar residues" evidence="6">
    <location>
        <begin position="345"/>
        <end position="357"/>
    </location>
</feature>
<evidence type="ECO:0000256" key="5">
    <source>
        <dbReference type="ARBA" id="ARBA00023136"/>
    </source>
</evidence>